<evidence type="ECO:0000313" key="4">
    <source>
        <dbReference type="Proteomes" id="UP001299596"/>
    </source>
</evidence>
<keyword evidence="3" id="KW-0269">Exonuclease</keyword>
<dbReference type="InterPro" id="IPR004843">
    <property type="entry name" value="Calcineurin-like_PHP"/>
</dbReference>
<accession>A0ABU5XFD7</accession>
<sequence>MLVVHAADIHLDSPLRGLSRIGDDYAQELRRSTRRALENLVALTMDRTADLLVIAGDLYDGGWHDFGTGQFFIEQMVKLKEAKIPVVIASGNHDAASQITRSLTLPPGIHLLDTDQPESIVFDDLGAVVHGQGYAIRDVQENLAAAYPDRIPDLVNIGVLHTAATGSPEHDTYAPCSAADLQALRYDYLALGHIHQRGPILEGEFPAHFSGNIQGRNPRETGAKGALLVELGSGGPAQVTFEALDVARWDRIEIDAAALTEGKGLAEVARDRMREAARDAQGRTVIVRVDITGTTKLASRLADNEWLQAEMNAIATDVGVVLDKATARVQPPPAPDPDAQRLRDAVAETAASLGGDDARSVVAVLDREIRDISRSAGTLDFSDPEALQDLLARARDGLDARLAERQS</sequence>
<comment type="caution">
    <text evidence="3">The sequence shown here is derived from an EMBL/GenBank/DDBJ whole genome shotgun (WGS) entry which is preliminary data.</text>
</comment>
<organism evidence="3 4">
    <name type="scientific">[Mycobacterium] crassicus</name>
    <dbReference type="NCBI Taxonomy" id="2872309"/>
    <lineage>
        <taxon>Bacteria</taxon>
        <taxon>Bacillati</taxon>
        <taxon>Actinomycetota</taxon>
        <taxon>Actinomycetes</taxon>
        <taxon>Mycobacteriales</taxon>
        <taxon>Mycobacteriaceae</taxon>
        <taxon>Mycolicibacter</taxon>
    </lineage>
</organism>
<name>A0ABU5XFD7_9MYCO</name>
<dbReference type="SUPFAM" id="SSF56300">
    <property type="entry name" value="Metallo-dependent phosphatases"/>
    <property type="match status" value="1"/>
</dbReference>
<gene>
    <name evidence="3" type="ORF">K6T79_08110</name>
</gene>
<dbReference type="Proteomes" id="UP001299596">
    <property type="component" value="Unassembled WGS sequence"/>
</dbReference>
<dbReference type="RefSeq" id="WP_225406775.1">
    <property type="nucleotide sequence ID" value="NZ_JAYJJR010000004.1"/>
</dbReference>
<proteinExistence type="predicted"/>
<evidence type="ECO:0000256" key="1">
    <source>
        <dbReference type="ARBA" id="ARBA00022801"/>
    </source>
</evidence>
<dbReference type="Pfam" id="PF00149">
    <property type="entry name" value="Metallophos"/>
    <property type="match status" value="1"/>
</dbReference>
<evidence type="ECO:0000259" key="2">
    <source>
        <dbReference type="Pfam" id="PF00149"/>
    </source>
</evidence>
<dbReference type="InterPro" id="IPR041796">
    <property type="entry name" value="Mre11_N"/>
</dbReference>
<evidence type="ECO:0000313" key="3">
    <source>
        <dbReference type="EMBL" id="MEB3021005.1"/>
    </source>
</evidence>
<dbReference type="EC" id="3.1.-.-" evidence="3"/>
<dbReference type="EMBL" id="JAYJJR010000004">
    <property type="protein sequence ID" value="MEB3021005.1"/>
    <property type="molecule type" value="Genomic_DNA"/>
</dbReference>
<keyword evidence="3" id="KW-0540">Nuclease</keyword>
<dbReference type="GO" id="GO:0004527">
    <property type="term" value="F:exonuclease activity"/>
    <property type="evidence" value="ECO:0007669"/>
    <property type="project" value="UniProtKB-KW"/>
</dbReference>
<dbReference type="CDD" id="cd00840">
    <property type="entry name" value="MPP_Mre11_N"/>
    <property type="match status" value="1"/>
</dbReference>
<protein>
    <submittedName>
        <fullName evidence="3">DNA repair exonuclease</fullName>
        <ecNumber evidence="3">3.1.-.-</ecNumber>
    </submittedName>
</protein>
<dbReference type="Gene3D" id="3.60.21.10">
    <property type="match status" value="1"/>
</dbReference>
<keyword evidence="1 3" id="KW-0378">Hydrolase</keyword>
<dbReference type="InterPro" id="IPR050535">
    <property type="entry name" value="DNA_Repair-Maintenance_Comp"/>
</dbReference>
<feature type="domain" description="Calcineurin-like phosphoesterase" evidence="2">
    <location>
        <begin position="1"/>
        <end position="196"/>
    </location>
</feature>
<dbReference type="PANTHER" id="PTHR30337:SF7">
    <property type="entry name" value="PHOSPHOESTERASE"/>
    <property type="match status" value="1"/>
</dbReference>
<dbReference type="InterPro" id="IPR014576">
    <property type="entry name" value="Pesterase_YhaO"/>
</dbReference>
<reference evidence="3 4" key="1">
    <citation type="submission" date="2023-12" db="EMBL/GenBank/DDBJ databases">
        <title>Description of new species of Mycobacterium terrae complex isolated from sewage at the Sao Paulo Zoological Park Foundation in Brazil.</title>
        <authorList>
            <person name="Romagnoli C.L."/>
            <person name="Conceicao E.C."/>
            <person name="Machado E."/>
            <person name="Barreto L.B.P.F."/>
            <person name="Sharma A."/>
            <person name="Silva N.M."/>
            <person name="Marques L.E."/>
            <person name="Juliana M.A."/>
            <person name="Lourenco M.C.S."/>
            <person name="Digiampietri L.A."/>
            <person name="Suffys P.N."/>
            <person name="Viana-Niero C."/>
        </authorList>
    </citation>
    <scope>NUCLEOTIDE SEQUENCE [LARGE SCALE GENOMIC DNA]</scope>
    <source>
        <strain evidence="3 4">MYC098</strain>
    </source>
</reference>
<dbReference type="PANTHER" id="PTHR30337">
    <property type="entry name" value="COMPONENT OF ATP-DEPENDENT DSDNA EXONUCLEASE"/>
    <property type="match status" value="1"/>
</dbReference>
<dbReference type="PIRSF" id="PIRSF033091">
    <property type="entry name" value="Pesterase_YhaO"/>
    <property type="match status" value="1"/>
</dbReference>
<dbReference type="InterPro" id="IPR029052">
    <property type="entry name" value="Metallo-depent_PP-like"/>
</dbReference>
<keyword evidence="4" id="KW-1185">Reference proteome</keyword>